<dbReference type="EMBL" id="AABL01002315">
    <property type="protein sequence ID" value="EAA18984.1"/>
    <property type="molecule type" value="Genomic_DNA"/>
</dbReference>
<keyword evidence="3" id="KW-1185">Reference proteome</keyword>
<dbReference type="Proteomes" id="UP000008553">
    <property type="component" value="Unassembled WGS sequence"/>
</dbReference>
<evidence type="ECO:0000256" key="1">
    <source>
        <dbReference type="SAM" id="Coils"/>
    </source>
</evidence>
<feature type="coiled-coil region" evidence="1">
    <location>
        <begin position="14"/>
        <end position="41"/>
    </location>
</feature>
<dbReference type="AlphaFoldDB" id="Q7R9Z8"/>
<accession>Q7R9Z8</accession>
<protein>
    <submittedName>
        <fullName evidence="2">Uncharacterized protein</fullName>
    </submittedName>
</protein>
<sequence length="44" mass="5360">TIEAFFKEQEQIYKAEESLTIKCLETEIRDKEKEVKKKKKKNKE</sequence>
<proteinExistence type="predicted"/>
<organism evidence="2 3">
    <name type="scientific">Plasmodium yoelii yoelii</name>
    <dbReference type="NCBI Taxonomy" id="73239"/>
    <lineage>
        <taxon>Eukaryota</taxon>
        <taxon>Sar</taxon>
        <taxon>Alveolata</taxon>
        <taxon>Apicomplexa</taxon>
        <taxon>Aconoidasida</taxon>
        <taxon>Haemosporida</taxon>
        <taxon>Plasmodiidae</taxon>
        <taxon>Plasmodium</taxon>
        <taxon>Plasmodium (Vinckeia)</taxon>
    </lineage>
</organism>
<keyword evidence="1" id="KW-0175">Coiled coil</keyword>
<dbReference type="InParanoid" id="Q7R9Z8"/>
<gene>
    <name evidence="2" type="ORF">PY06711</name>
</gene>
<reference evidence="2 3" key="1">
    <citation type="journal article" date="2002" name="Nature">
        <title>Genome sequence and comparative analysis of the model rodent malaria parasite Plasmodium yoelii yoelii.</title>
        <authorList>
            <person name="Carlton J.M."/>
            <person name="Angiuoli S.V."/>
            <person name="Suh B.B."/>
            <person name="Kooij T.W."/>
            <person name="Pertea M."/>
            <person name="Silva J.C."/>
            <person name="Ermolaeva M.D."/>
            <person name="Allen J.E."/>
            <person name="Selengut J.D."/>
            <person name="Koo H.L."/>
            <person name="Peterson J.D."/>
            <person name="Pop M."/>
            <person name="Kosack D.S."/>
            <person name="Shumway M.F."/>
            <person name="Bidwell S.L."/>
            <person name="Shallom S.J."/>
            <person name="van Aken S.E."/>
            <person name="Riedmuller S.B."/>
            <person name="Feldblyum T.V."/>
            <person name="Cho J.K."/>
            <person name="Quackenbush J."/>
            <person name="Sedegah M."/>
            <person name="Shoaibi A."/>
            <person name="Cummings L.M."/>
            <person name="Florens L."/>
            <person name="Yates J.R."/>
            <person name="Raine J.D."/>
            <person name="Sinden R.E."/>
            <person name="Harris M.A."/>
            <person name="Cunningham D.A."/>
            <person name="Preiser P.R."/>
            <person name="Bergman L.W."/>
            <person name="Vaidya A.B."/>
            <person name="van Lin L.H."/>
            <person name="Janse C.J."/>
            <person name="Waters A.P."/>
            <person name="Smith H.O."/>
            <person name="White O.R."/>
            <person name="Salzberg S.L."/>
            <person name="Venter J.C."/>
            <person name="Fraser C.M."/>
            <person name="Hoffman S.L."/>
            <person name="Gardner M.J."/>
            <person name="Carucci D.J."/>
        </authorList>
    </citation>
    <scope>NUCLEOTIDE SEQUENCE [LARGE SCALE GENOMIC DNA]</scope>
    <source>
        <strain evidence="2 3">17XNL</strain>
    </source>
</reference>
<feature type="non-terminal residue" evidence="2">
    <location>
        <position position="1"/>
    </location>
</feature>
<name>Q7R9Z8_PLAYO</name>
<evidence type="ECO:0000313" key="3">
    <source>
        <dbReference type="Proteomes" id="UP000008553"/>
    </source>
</evidence>
<comment type="caution">
    <text evidence="2">The sequence shown here is derived from an EMBL/GenBank/DDBJ whole genome shotgun (WGS) entry which is preliminary data.</text>
</comment>
<dbReference type="PaxDb" id="73239-Q7R9Z8"/>
<evidence type="ECO:0000313" key="2">
    <source>
        <dbReference type="EMBL" id="EAA18984.1"/>
    </source>
</evidence>